<dbReference type="EMBL" id="JACKVH010000013">
    <property type="protein sequence ID" value="MCV7379848.1"/>
    <property type="molecule type" value="Genomic_DNA"/>
</dbReference>
<comment type="similarity">
    <text evidence="1">Belongs to the PemK/MazF family.</text>
</comment>
<dbReference type="InterPro" id="IPR003477">
    <property type="entry name" value="PemK-like"/>
</dbReference>
<gene>
    <name evidence="3" type="ORF">H7K38_14455</name>
</gene>
<accession>A0AA41XQ73</accession>
<keyword evidence="2" id="KW-1277">Toxin-antitoxin system</keyword>
<dbReference type="GO" id="GO:0006402">
    <property type="term" value="P:mRNA catabolic process"/>
    <property type="evidence" value="ECO:0007669"/>
    <property type="project" value="TreeGrafter"/>
</dbReference>
<dbReference type="InterPro" id="IPR011067">
    <property type="entry name" value="Plasmid_toxin/cell-grow_inhib"/>
</dbReference>
<organism evidence="3 4">
    <name type="scientific">Mycobacterium alsense</name>
    <dbReference type="NCBI Taxonomy" id="324058"/>
    <lineage>
        <taxon>Bacteria</taxon>
        <taxon>Bacillati</taxon>
        <taxon>Actinomycetota</taxon>
        <taxon>Actinomycetes</taxon>
        <taxon>Mycobacteriales</taxon>
        <taxon>Mycobacteriaceae</taxon>
        <taxon>Mycobacterium</taxon>
    </lineage>
</organism>
<sequence>MRRLPRRVEPGQVWFVDFDPVRGREQGKDRPALVVSSRFHLDLTMRQLICVLPLTSTERAGWLHRIHVSSGGGWVITEQIRTVSTERFRRYAPEIQLSAAELNDVRRVLAQMFFI</sequence>
<dbReference type="PANTHER" id="PTHR33988">
    <property type="entry name" value="ENDORIBONUCLEASE MAZF-RELATED"/>
    <property type="match status" value="1"/>
</dbReference>
<dbReference type="RefSeq" id="WP_158086779.1">
    <property type="nucleotide sequence ID" value="NZ_JACKVH010000013.1"/>
</dbReference>
<dbReference type="Gene3D" id="2.30.30.110">
    <property type="match status" value="1"/>
</dbReference>
<evidence type="ECO:0000313" key="3">
    <source>
        <dbReference type="EMBL" id="MCV7379848.1"/>
    </source>
</evidence>
<reference evidence="3" key="1">
    <citation type="submission" date="2020-07" db="EMBL/GenBank/DDBJ databases">
        <authorList>
            <person name="Pettersson B.M.F."/>
            <person name="Behra P.R.K."/>
            <person name="Ramesh M."/>
            <person name="Das S."/>
            <person name="Dasgupta S."/>
            <person name="Kirsebom L.A."/>
        </authorList>
    </citation>
    <scope>NUCLEOTIDE SEQUENCE</scope>
    <source>
        <strain evidence="3">CCUG 55640</strain>
    </source>
</reference>
<dbReference type="Pfam" id="PF02452">
    <property type="entry name" value="PemK_toxin"/>
    <property type="match status" value="1"/>
</dbReference>
<dbReference type="GO" id="GO:0003677">
    <property type="term" value="F:DNA binding"/>
    <property type="evidence" value="ECO:0007669"/>
    <property type="project" value="InterPro"/>
</dbReference>
<reference evidence="3" key="2">
    <citation type="journal article" date="2022" name="BMC Genomics">
        <title>Comparative genome analysis of mycobacteria focusing on tRNA and non-coding RNA.</title>
        <authorList>
            <person name="Behra P.R.K."/>
            <person name="Pettersson B.M.F."/>
            <person name="Ramesh M."/>
            <person name="Das S."/>
            <person name="Dasgupta S."/>
            <person name="Kirsebom L.A."/>
        </authorList>
    </citation>
    <scope>NUCLEOTIDE SEQUENCE</scope>
    <source>
        <strain evidence="3">CCUG 55640</strain>
    </source>
</reference>
<dbReference type="Proteomes" id="UP001141650">
    <property type="component" value="Unassembled WGS sequence"/>
</dbReference>
<protein>
    <submittedName>
        <fullName evidence="3">Type II toxin-antitoxin system PemK/MazF family toxin</fullName>
    </submittedName>
</protein>
<evidence type="ECO:0000256" key="1">
    <source>
        <dbReference type="ARBA" id="ARBA00007521"/>
    </source>
</evidence>
<dbReference type="SUPFAM" id="SSF50118">
    <property type="entry name" value="Cell growth inhibitor/plasmid maintenance toxic component"/>
    <property type="match status" value="1"/>
</dbReference>
<name>A0AA41XQ73_9MYCO</name>
<evidence type="ECO:0000313" key="4">
    <source>
        <dbReference type="Proteomes" id="UP001141650"/>
    </source>
</evidence>
<evidence type="ECO:0000256" key="2">
    <source>
        <dbReference type="ARBA" id="ARBA00022649"/>
    </source>
</evidence>
<dbReference type="AlphaFoldDB" id="A0AA41XQ73"/>
<dbReference type="GO" id="GO:0004521">
    <property type="term" value="F:RNA endonuclease activity"/>
    <property type="evidence" value="ECO:0007669"/>
    <property type="project" value="TreeGrafter"/>
</dbReference>
<proteinExistence type="inferred from homology"/>
<dbReference type="GO" id="GO:0016075">
    <property type="term" value="P:rRNA catabolic process"/>
    <property type="evidence" value="ECO:0007669"/>
    <property type="project" value="TreeGrafter"/>
</dbReference>
<comment type="caution">
    <text evidence="3">The sequence shown here is derived from an EMBL/GenBank/DDBJ whole genome shotgun (WGS) entry which is preliminary data.</text>
</comment>